<sequence>MSTKVSSALAALAIVISVLALAPAASAAPAVPTASPVGSAFFCFNIPLGAFSFSICI</sequence>
<name>A0ABS6BAZ7_9NOCA</name>
<evidence type="ECO:0000256" key="1">
    <source>
        <dbReference type="SAM" id="Phobius"/>
    </source>
</evidence>
<keyword evidence="1" id="KW-0472">Membrane</keyword>
<dbReference type="RefSeq" id="WP_215922659.1">
    <property type="nucleotide sequence ID" value="NZ_JAHKNI010000015.1"/>
</dbReference>
<proteinExistence type="predicted"/>
<dbReference type="EMBL" id="JAHKNI010000015">
    <property type="protein sequence ID" value="MBU3066580.1"/>
    <property type="molecule type" value="Genomic_DNA"/>
</dbReference>
<evidence type="ECO:0000313" key="3">
    <source>
        <dbReference type="EMBL" id="MBU3066580.1"/>
    </source>
</evidence>
<dbReference type="Proteomes" id="UP000733379">
    <property type="component" value="Unassembled WGS sequence"/>
</dbReference>
<feature type="chain" id="PRO_5046268697" evidence="2">
    <location>
        <begin position="28"/>
        <end position="57"/>
    </location>
</feature>
<protein>
    <submittedName>
        <fullName evidence="3">Uncharacterized protein</fullName>
    </submittedName>
</protein>
<comment type="caution">
    <text evidence="3">The sequence shown here is derived from an EMBL/GenBank/DDBJ whole genome shotgun (WGS) entry which is preliminary data.</text>
</comment>
<keyword evidence="2" id="KW-0732">Signal</keyword>
<evidence type="ECO:0000256" key="2">
    <source>
        <dbReference type="SAM" id="SignalP"/>
    </source>
</evidence>
<evidence type="ECO:0000313" key="4">
    <source>
        <dbReference type="Proteomes" id="UP000733379"/>
    </source>
</evidence>
<feature type="signal peptide" evidence="2">
    <location>
        <begin position="1"/>
        <end position="27"/>
    </location>
</feature>
<feature type="transmembrane region" description="Helical" evidence="1">
    <location>
        <begin position="37"/>
        <end position="56"/>
    </location>
</feature>
<keyword evidence="1" id="KW-1133">Transmembrane helix</keyword>
<keyword evidence="1" id="KW-0812">Transmembrane</keyword>
<organism evidence="3 4">
    <name type="scientific">Nocardia albiluteola</name>
    <dbReference type="NCBI Taxonomy" id="2842303"/>
    <lineage>
        <taxon>Bacteria</taxon>
        <taxon>Bacillati</taxon>
        <taxon>Actinomycetota</taxon>
        <taxon>Actinomycetes</taxon>
        <taxon>Mycobacteriales</taxon>
        <taxon>Nocardiaceae</taxon>
        <taxon>Nocardia</taxon>
    </lineage>
</organism>
<keyword evidence="4" id="KW-1185">Reference proteome</keyword>
<gene>
    <name evidence="3" type="ORF">KO481_34320</name>
</gene>
<accession>A0ABS6BAZ7</accession>
<reference evidence="3 4" key="1">
    <citation type="submission" date="2021-06" db="EMBL/GenBank/DDBJ databases">
        <title>Actinomycetes sequencing.</title>
        <authorList>
            <person name="Shan Q."/>
        </authorList>
    </citation>
    <scope>NUCLEOTIDE SEQUENCE [LARGE SCALE GENOMIC DNA]</scope>
    <source>
        <strain evidence="3 4">NEAU-G5</strain>
    </source>
</reference>